<accession>A0A914PR49</accession>
<feature type="compositionally biased region" description="Basic and acidic residues" evidence="6">
    <location>
        <begin position="90"/>
        <end position="106"/>
    </location>
</feature>
<dbReference type="GO" id="GO:0005737">
    <property type="term" value="C:cytoplasm"/>
    <property type="evidence" value="ECO:0007669"/>
    <property type="project" value="UniProtKB-SubCell"/>
</dbReference>
<dbReference type="PANTHER" id="PTHR12356">
    <property type="entry name" value="NUCLEAR MOVEMENT PROTEIN NUDC"/>
    <property type="match status" value="1"/>
</dbReference>
<dbReference type="InterPro" id="IPR008978">
    <property type="entry name" value="HSP20-like_chaperone"/>
</dbReference>
<evidence type="ECO:0000256" key="2">
    <source>
        <dbReference type="ARBA" id="ARBA00010513"/>
    </source>
</evidence>
<evidence type="ECO:0000256" key="6">
    <source>
        <dbReference type="SAM" id="MobiDB-lite"/>
    </source>
</evidence>
<proteinExistence type="inferred from homology"/>
<dbReference type="PANTHER" id="PTHR12356:SF3">
    <property type="entry name" value="NUCLEAR MIGRATION PROTEIN NUDC"/>
    <property type="match status" value="1"/>
</dbReference>
<evidence type="ECO:0000256" key="5">
    <source>
        <dbReference type="ARBA" id="ARBA00030427"/>
    </source>
</evidence>
<organism evidence="8 9">
    <name type="scientific">Panagrolaimus davidi</name>
    <dbReference type="NCBI Taxonomy" id="227884"/>
    <lineage>
        <taxon>Eukaryota</taxon>
        <taxon>Metazoa</taxon>
        <taxon>Ecdysozoa</taxon>
        <taxon>Nematoda</taxon>
        <taxon>Chromadorea</taxon>
        <taxon>Rhabditida</taxon>
        <taxon>Tylenchina</taxon>
        <taxon>Panagrolaimomorpha</taxon>
        <taxon>Panagrolaimoidea</taxon>
        <taxon>Panagrolaimidae</taxon>
        <taxon>Panagrolaimus</taxon>
    </lineage>
</organism>
<keyword evidence="4" id="KW-0963">Cytoplasm</keyword>
<dbReference type="Pfam" id="PF04969">
    <property type="entry name" value="CS"/>
    <property type="match status" value="1"/>
</dbReference>
<reference evidence="9" key="1">
    <citation type="submission" date="2022-11" db="UniProtKB">
        <authorList>
            <consortium name="WormBaseParasite"/>
        </authorList>
    </citation>
    <scope>IDENTIFICATION</scope>
</reference>
<evidence type="ECO:0000256" key="4">
    <source>
        <dbReference type="ARBA" id="ARBA00022490"/>
    </source>
</evidence>
<feature type="compositionally biased region" description="Basic and acidic residues" evidence="6">
    <location>
        <begin position="153"/>
        <end position="167"/>
    </location>
</feature>
<protein>
    <recommendedName>
        <fullName evidence="3">Nuclear migration protein nudC</fullName>
    </recommendedName>
    <alternativeName>
        <fullName evidence="5">Nuclear distribution protein C homolog</fullName>
    </alternativeName>
</protein>
<dbReference type="InterPro" id="IPR007052">
    <property type="entry name" value="CS_dom"/>
</dbReference>
<evidence type="ECO:0000313" key="8">
    <source>
        <dbReference type="Proteomes" id="UP000887578"/>
    </source>
</evidence>
<evidence type="ECO:0000259" key="7">
    <source>
        <dbReference type="PROSITE" id="PS51203"/>
    </source>
</evidence>
<dbReference type="AlphaFoldDB" id="A0A914PR49"/>
<dbReference type="InterPro" id="IPR037898">
    <property type="entry name" value="NudC_fam"/>
</dbReference>
<dbReference type="SUPFAM" id="SSF49764">
    <property type="entry name" value="HSP20-like chaperones"/>
    <property type="match status" value="1"/>
</dbReference>
<evidence type="ECO:0000313" key="9">
    <source>
        <dbReference type="WBParaSite" id="PDA_v2.g20592.t1"/>
    </source>
</evidence>
<dbReference type="FunFam" id="2.60.40.790:FF:000001">
    <property type="entry name" value="Nuclear migration protein nudC"/>
    <property type="match status" value="1"/>
</dbReference>
<feature type="domain" description="CS" evidence="7">
    <location>
        <begin position="165"/>
        <end position="256"/>
    </location>
</feature>
<evidence type="ECO:0000256" key="1">
    <source>
        <dbReference type="ARBA" id="ARBA00004496"/>
    </source>
</evidence>
<dbReference type="Gene3D" id="2.60.40.790">
    <property type="match status" value="1"/>
</dbReference>
<keyword evidence="8" id="KW-1185">Reference proteome</keyword>
<dbReference type="Proteomes" id="UP000887578">
    <property type="component" value="Unplaced"/>
</dbReference>
<feature type="compositionally biased region" description="Basic and acidic residues" evidence="6">
    <location>
        <begin position="68"/>
        <end position="79"/>
    </location>
</feature>
<name>A0A914PR49_9BILA</name>
<sequence>MPVDYEKFDGILLSLLGNMEGGIDDLFDLIFNFLNRKSDYFTGMDTTVSRKRLLEVYDKYAKDVEKAKAEKQRQKEEQNQKLAEMRAAQKAKEEAEFRSQPKIKEITDEEAEELQKKLASQQEQDSKPSASKPSPASATAPPAENDEEENEDDKGKLKPNEGNGYDHQHYQWTQTLSEVEIRVPMKATFPLKGAHVVCTINKKHFVCGLKGNPPILDGELSEDIKPDSFTWVIEDRKTVVITFEKFNTMNWWNRVFVDETPINTRKVVPENSKLSDLEGETRQMVEKMMYDQRQKEMGLPTSEEKKKQDVLKNFMAQHPEMDFSQAKFN</sequence>
<feature type="region of interest" description="Disordered" evidence="6">
    <location>
        <begin position="68"/>
        <end position="167"/>
    </location>
</feature>
<dbReference type="WBParaSite" id="PDA_v2.g20592.t1">
    <property type="protein sequence ID" value="PDA_v2.g20592.t1"/>
    <property type="gene ID" value="PDA_v2.g20592"/>
</dbReference>
<dbReference type="GO" id="GO:0006457">
    <property type="term" value="P:protein folding"/>
    <property type="evidence" value="ECO:0007669"/>
    <property type="project" value="TreeGrafter"/>
</dbReference>
<dbReference type="PROSITE" id="PS51203">
    <property type="entry name" value="CS"/>
    <property type="match status" value="1"/>
</dbReference>
<comment type="subcellular location">
    <subcellularLocation>
        <location evidence="1">Cytoplasm</location>
    </subcellularLocation>
</comment>
<dbReference type="GO" id="GO:0051082">
    <property type="term" value="F:unfolded protein binding"/>
    <property type="evidence" value="ECO:0007669"/>
    <property type="project" value="TreeGrafter"/>
</dbReference>
<feature type="compositionally biased region" description="Low complexity" evidence="6">
    <location>
        <begin position="127"/>
        <end position="143"/>
    </location>
</feature>
<comment type="similarity">
    <text evidence="2">Belongs to the nudC family.</text>
</comment>
<evidence type="ECO:0000256" key="3">
    <source>
        <dbReference type="ARBA" id="ARBA00017641"/>
    </source>
</evidence>